<keyword evidence="1" id="KW-0812">Transmembrane</keyword>
<evidence type="ECO:0000313" key="3">
    <source>
        <dbReference type="Proteomes" id="UP000177167"/>
    </source>
</evidence>
<protein>
    <submittedName>
        <fullName evidence="2">Uncharacterized protein</fullName>
    </submittedName>
</protein>
<keyword evidence="1" id="KW-1133">Transmembrane helix</keyword>
<dbReference type="AlphaFoldDB" id="A0A1F8F7D1"/>
<name>A0A1F8F7D1_9BACT</name>
<comment type="caution">
    <text evidence="2">The sequence shown here is derived from an EMBL/GenBank/DDBJ whole genome shotgun (WGS) entry which is preliminary data.</text>
</comment>
<organism evidence="2 3">
    <name type="scientific">Candidatus Yanofskybacteria bacterium RIFCSPHIGHO2_02_FULL_41_11</name>
    <dbReference type="NCBI Taxonomy" id="1802675"/>
    <lineage>
        <taxon>Bacteria</taxon>
        <taxon>Candidatus Yanofskyibacteriota</taxon>
    </lineage>
</organism>
<gene>
    <name evidence="2" type="ORF">A3J46_06075</name>
</gene>
<proteinExistence type="predicted"/>
<dbReference type="EMBL" id="MGJP01000045">
    <property type="protein sequence ID" value="OGN09057.1"/>
    <property type="molecule type" value="Genomic_DNA"/>
</dbReference>
<evidence type="ECO:0000256" key="1">
    <source>
        <dbReference type="SAM" id="Phobius"/>
    </source>
</evidence>
<sequence length="80" mass="9334">MGERRKKMNALVLLLLLVLNFGISYWNAYASGAYLTESKIIGGWTRFIVWCGLVMCVRFISGVFLKYFLFLTLWANFRKN</sequence>
<keyword evidence="1" id="KW-0472">Membrane</keyword>
<evidence type="ECO:0000313" key="2">
    <source>
        <dbReference type="EMBL" id="OGN09057.1"/>
    </source>
</evidence>
<dbReference type="Proteomes" id="UP000177167">
    <property type="component" value="Unassembled WGS sequence"/>
</dbReference>
<accession>A0A1F8F7D1</accession>
<feature type="transmembrane region" description="Helical" evidence="1">
    <location>
        <begin position="46"/>
        <end position="74"/>
    </location>
</feature>
<reference evidence="2 3" key="1">
    <citation type="journal article" date="2016" name="Nat. Commun.">
        <title>Thousands of microbial genomes shed light on interconnected biogeochemical processes in an aquifer system.</title>
        <authorList>
            <person name="Anantharaman K."/>
            <person name="Brown C.T."/>
            <person name="Hug L.A."/>
            <person name="Sharon I."/>
            <person name="Castelle C.J."/>
            <person name="Probst A.J."/>
            <person name="Thomas B.C."/>
            <person name="Singh A."/>
            <person name="Wilkins M.J."/>
            <person name="Karaoz U."/>
            <person name="Brodie E.L."/>
            <person name="Williams K.H."/>
            <person name="Hubbard S.S."/>
            <person name="Banfield J.F."/>
        </authorList>
    </citation>
    <scope>NUCLEOTIDE SEQUENCE [LARGE SCALE GENOMIC DNA]</scope>
</reference>